<evidence type="ECO:0000259" key="8">
    <source>
        <dbReference type="Pfam" id="PF03936"/>
    </source>
</evidence>
<keyword evidence="6" id="KW-0456">Lyase</keyword>
<dbReference type="InterPro" id="IPR050148">
    <property type="entry name" value="Terpene_synthase-like"/>
</dbReference>
<dbReference type="GO" id="GO:0016102">
    <property type="term" value="P:diterpenoid biosynthetic process"/>
    <property type="evidence" value="ECO:0007669"/>
    <property type="project" value="InterPro"/>
</dbReference>
<dbReference type="InterPro" id="IPR008949">
    <property type="entry name" value="Isoprenoid_synthase_dom_sf"/>
</dbReference>
<dbReference type="SUPFAM" id="SSF48239">
    <property type="entry name" value="Terpenoid cyclases/Protein prenyltransferases"/>
    <property type="match status" value="1"/>
</dbReference>
<comment type="similarity">
    <text evidence="3">Belongs to the terpene synthase family.</text>
</comment>
<dbReference type="Gene3D" id="1.10.600.10">
    <property type="entry name" value="Farnesyl Diphosphate Synthase"/>
    <property type="match status" value="1"/>
</dbReference>
<dbReference type="EMBL" id="MK272839">
    <property type="protein sequence ID" value="QEV81846.1"/>
    <property type="molecule type" value="mRNA"/>
</dbReference>
<dbReference type="GO" id="GO:0010333">
    <property type="term" value="F:terpene synthase activity"/>
    <property type="evidence" value="ECO:0007669"/>
    <property type="project" value="InterPro"/>
</dbReference>
<evidence type="ECO:0000256" key="1">
    <source>
        <dbReference type="ARBA" id="ARBA00001946"/>
    </source>
</evidence>
<comment type="pathway">
    <text evidence="2">Secondary metabolite biosynthesis; terpenoid biosynthesis.</text>
</comment>
<keyword evidence="4" id="KW-0479">Metal-binding</keyword>
<dbReference type="InterPro" id="IPR044814">
    <property type="entry name" value="Terpene_cyclase_plant_C1"/>
</dbReference>
<gene>
    <name evidence="9" type="primary">TPS7</name>
</gene>
<dbReference type="InterPro" id="IPR008930">
    <property type="entry name" value="Terpenoid_cyclase/PrenylTrfase"/>
</dbReference>
<evidence type="ECO:0000256" key="6">
    <source>
        <dbReference type="ARBA" id="ARBA00023239"/>
    </source>
</evidence>
<dbReference type="PANTHER" id="PTHR31225:SF253">
    <property type="entry name" value="SESQUITERPENE SYNTHASE 31"/>
    <property type="match status" value="1"/>
</dbReference>
<feature type="domain" description="Terpene synthase N-terminal" evidence="7">
    <location>
        <begin position="74"/>
        <end position="244"/>
    </location>
</feature>
<dbReference type="PANTHER" id="PTHR31225">
    <property type="entry name" value="OS04G0344100 PROTEIN-RELATED"/>
    <property type="match status" value="1"/>
</dbReference>
<dbReference type="Pfam" id="PF03936">
    <property type="entry name" value="Terpene_synth_C"/>
    <property type="match status" value="1"/>
</dbReference>
<dbReference type="FunFam" id="1.50.10.130:FF:000001">
    <property type="entry name" value="Isoprene synthase, chloroplastic"/>
    <property type="match status" value="1"/>
</dbReference>
<protein>
    <submittedName>
        <fullName evidence="9">Terpene synthase 7</fullName>
    </submittedName>
</protein>
<evidence type="ECO:0000256" key="3">
    <source>
        <dbReference type="ARBA" id="ARBA00006333"/>
    </source>
</evidence>
<feature type="domain" description="Terpene synthase metal-binding" evidence="8">
    <location>
        <begin position="301"/>
        <end position="539"/>
    </location>
</feature>
<evidence type="ECO:0000256" key="2">
    <source>
        <dbReference type="ARBA" id="ARBA00004721"/>
    </source>
</evidence>
<proteinExistence type="evidence at transcript level"/>
<keyword evidence="5" id="KW-0460">Magnesium</keyword>
<sequence>MEVMNMSSLPLVYNSFLNNSLIPKKVTPHLRINGHGRITPRLPFQPSAVMTDGSSSSSIKQLRPLLTTFTPSFWGDTFSTFSLDNQVQQNLTKEIESLKKEIRSVLMAATSTKLLILIDKLERLGLSYHFDTEIEDKLKQVCASTKDEETDDDLFTTALRFRLLRQHRCSVSCNVFMKFVDKDNKLDESLISDVEGLLSLHEAAHVRIHDENVLEEAIVFTTHHLNHMLSHLESPLKEKVQQTLTYPFHKTLGILNCRFHIESYQNDDSRDELVLKLAKLNFNFMQNCFRKELVEVTTWWKNFNLESTVPYVRDRLVECFIWALSFHSEYAHVRICLAKFLILHTTLDDIYDNYATLEELEILTEALDRWDAKEIDGLPETLRLLYKGLLKFTKDLEDEARTHGKQYMVPYFIDEVKRGARSCAMQQAWFMEESFPSFKEYMIETRIGGLINVWFLISATLIESSTKATIDWMLSEPDVIIHSNDVGRLLDDIVSHNRESKDGTIFTPMDCYMKEMKGRGVSEEEAISEFRKLIEDSWKHLTAAWVNSTTVQPKEIVVQLLDFTRACGTFYVNEEDGYTYPEKHFGPLVGSLLLGPMQL</sequence>
<dbReference type="GO" id="GO:0000287">
    <property type="term" value="F:magnesium ion binding"/>
    <property type="evidence" value="ECO:0007669"/>
    <property type="project" value="InterPro"/>
</dbReference>
<reference evidence="9" key="1">
    <citation type="submission" date="2018-12" db="EMBL/GenBank/DDBJ databases">
        <title>Transcriptomic Insight into Terpenoid Biosynthesis in Prunella vulgaris.</title>
        <authorList>
            <person name="Cui G."/>
            <person name="Zhang H."/>
            <person name="Jin B."/>
            <person name="Guo J."/>
            <person name="Bu J."/>
            <person name="Huang L."/>
        </authorList>
    </citation>
    <scope>NUCLEOTIDE SEQUENCE</scope>
    <source>
        <tissue evidence="9">Root</tissue>
    </source>
</reference>
<dbReference type="SFLD" id="SFLDS00005">
    <property type="entry name" value="Isoprenoid_Synthase_Type_I"/>
    <property type="match status" value="1"/>
</dbReference>
<dbReference type="Gene3D" id="1.50.10.130">
    <property type="entry name" value="Terpene synthase, N-terminal domain"/>
    <property type="match status" value="1"/>
</dbReference>
<accession>A0A6B7LIP4</accession>
<organism evidence="9">
    <name type="scientific">Prunella vulgaris</name>
    <name type="common">Common selfheal</name>
    <dbReference type="NCBI Taxonomy" id="39358"/>
    <lineage>
        <taxon>Eukaryota</taxon>
        <taxon>Viridiplantae</taxon>
        <taxon>Streptophyta</taxon>
        <taxon>Embryophyta</taxon>
        <taxon>Tracheophyta</taxon>
        <taxon>Spermatophyta</taxon>
        <taxon>Magnoliopsida</taxon>
        <taxon>eudicotyledons</taxon>
        <taxon>Gunneridae</taxon>
        <taxon>Pentapetalae</taxon>
        <taxon>asterids</taxon>
        <taxon>lamiids</taxon>
        <taxon>Lamiales</taxon>
        <taxon>Lamiaceae</taxon>
        <taxon>Nepetoideae</taxon>
        <taxon>Mentheae</taxon>
        <taxon>Prunellinae</taxon>
        <taxon>Prunella</taxon>
    </lineage>
</organism>
<dbReference type="InterPro" id="IPR005630">
    <property type="entry name" value="Terpene_synthase_metal-bd"/>
</dbReference>
<evidence type="ECO:0000259" key="7">
    <source>
        <dbReference type="Pfam" id="PF01397"/>
    </source>
</evidence>
<dbReference type="CDD" id="cd00684">
    <property type="entry name" value="Terpene_cyclase_plant_C1"/>
    <property type="match status" value="1"/>
</dbReference>
<evidence type="ECO:0000256" key="4">
    <source>
        <dbReference type="ARBA" id="ARBA00022723"/>
    </source>
</evidence>
<dbReference type="SUPFAM" id="SSF48576">
    <property type="entry name" value="Terpenoid synthases"/>
    <property type="match status" value="1"/>
</dbReference>
<dbReference type="Pfam" id="PF01397">
    <property type="entry name" value="Terpene_synth"/>
    <property type="match status" value="1"/>
</dbReference>
<dbReference type="InterPro" id="IPR034741">
    <property type="entry name" value="Terpene_cyclase-like_1_C"/>
</dbReference>
<dbReference type="AlphaFoldDB" id="A0A6B7LIP4"/>
<evidence type="ECO:0000313" key="9">
    <source>
        <dbReference type="EMBL" id="QEV81846.1"/>
    </source>
</evidence>
<dbReference type="InterPro" id="IPR036965">
    <property type="entry name" value="Terpene_synth_N_sf"/>
</dbReference>
<evidence type="ECO:0000256" key="5">
    <source>
        <dbReference type="ARBA" id="ARBA00022842"/>
    </source>
</evidence>
<comment type="cofactor">
    <cofactor evidence="1">
        <name>Mg(2+)</name>
        <dbReference type="ChEBI" id="CHEBI:18420"/>
    </cofactor>
</comment>
<dbReference type="SFLD" id="SFLDG01019">
    <property type="entry name" value="Terpene_Cyclase_Like_1_C_Termi"/>
    <property type="match status" value="1"/>
</dbReference>
<name>A0A6B7LIP4_PRUVU</name>
<dbReference type="InterPro" id="IPR001906">
    <property type="entry name" value="Terpene_synth_N"/>
</dbReference>